<dbReference type="PANTHER" id="PTHR30572:SF4">
    <property type="entry name" value="ABC TRANSPORTER PERMEASE YTRF"/>
    <property type="match status" value="1"/>
</dbReference>
<accession>A0ABW8T9T1</accession>
<evidence type="ECO:0000256" key="1">
    <source>
        <dbReference type="ARBA" id="ARBA00004651"/>
    </source>
</evidence>
<feature type="transmembrane region" description="Helical" evidence="7">
    <location>
        <begin position="341"/>
        <end position="363"/>
    </location>
</feature>
<name>A0ABW8T9T1_9CLOT</name>
<evidence type="ECO:0000256" key="6">
    <source>
        <dbReference type="ARBA" id="ARBA00038076"/>
    </source>
</evidence>
<proteinExistence type="inferred from homology"/>
<evidence type="ECO:0000256" key="2">
    <source>
        <dbReference type="ARBA" id="ARBA00022475"/>
    </source>
</evidence>
<keyword evidence="2" id="KW-1003">Cell membrane</keyword>
<evidence type="ECO:0000256" key="5">
    <source>
        <dbReference type="ARBA" id="ARBA00023136"/>
    </source>
</evidence>
<dbReference type="Proteomes" id="UP001623592">
    <property type="component" value="Unassembled WGS sequence"/>
</dbReference>
<feature type="domain" description="ABC3 transporter permease C-terminal" evidence="8">
    <location>
        <begin position="255"/>
        <end position="364"/>
    </location>
</feature>
<evidence type="ECO:0000256" key="4">
    <source>
        <dbReference type="ARBA" id="ARBA00022989"/>
    </source>
</evidence>
<sequence length="373" mass="42490">MKPLGTINYLKNNAKKVLVQFICVVLSTCFIYLISVVFYSSIYSTNSYGINIVKNAFIVKTNHKKEIPLEALNSLKSNKDVRKIIPLVSAEEGFQYNSMLTTSDGNVFNVFQEDLKDIINLFNMRLISGRLPRENSNEIVIPKNFAKQNKIDIGAYIGNDEKLNISLDNDYKVVGIMDGSSSFMLISNHIKISRNEALKHNIIAALKSDKQNEVEKIFSNIKDKNIKYFDYRLLKSQTDEAYKNINIVEAALDGLIIFVLCISIMHINYVILLSRKKEFVILNLIGYTKNKLYKKILKENATLNILSFGAGNLIAFFIANILNITLWGPKGEYSVPFKLTYVFNTSIILICIFIVEVLLLFVIGNKLYKKMKL</sequence>
<dbReference type="Pfam" id="PF02687">
    <property type="entry name" value="FtsX"/>
    <property type="match status" value="1"/>
</dbReference>
<evidence type="ECO:0000259" key="8">
    <source>
        <dbReference type="Pfam" id="PF02687"/>
    </source>
</evidence>
<comment type="similarity">
    <text evidence="6">Belongs to the ABC-4 integral membrane protein family.</text>
</comment>
<gene>
    <name evidence="9" type="ORF">ACJDT4_02555</name>
</gene>
<feature type="transmembrane region" description="Helical" evidence="7">
    <location>
        <begin position="301"/>
        <end position="321"/>
    </location>
</feature>
<evidence type="ECO:0000313" key="10">
    <source>
        <dbReference type="Proteomes" id="UP001623592"/>
    </source>
</evidence>
<dbReference type="PANTHER" id="PTHR30572">
    <property type="entry name" value="MEMBRANE COMPONENT OF TRANSPORTER-RELATED"/>
    <property type="match status" value="1"/>
</dbReference>
<organism evidence="9 10">
    <name type="scientific">Clostridium neuense</name>
    <dbReference type="NCBI Taxonomy" id="1728934"/>
    <lineage>
        <taxon>Bacteria</taxon>
        <taxon>Bacillati</taxon>
        <taxon>Bacillota</taxon>
        <taxon>Clostridia</taxon>
        <taxon>Eubacteriales</taxon>
        <taxon>Clostridiaceae</taxon>
        <taxon>Clostridium</taxon>
    </lineage>
</organism>
<dbReference type="EMBL" id="JBJIAA010000002">
    <property type="protein sequence ID" value="MFL0249288.1"/>
    <property type="molecule type" value="Genomic_DNA"/>
</dbReference>
<keyword evidence="10" id="KW-1185">Reference proteome</keyword>
<evidence type="ECO:0000256" key="7">
    <source>
        <dbReference type="SAM" id="Phobius"/>
    </source>
</evidence>
<dbReference type="RefSeq" id="WP_406785961.1">
    <property type="nucleotide sequence ID" value="NZ_JBJIAA010000002.1"/>
</dbReference>
<dbReference type="InterPro" id="IPR050250">
    <property type="entry name" value="Macrolide_Exporter_MacB"/>
</dbReference>
<feature type="transmembrane region" description="Helical" evidence="7">
    <location>
        <begin position="21"/>
        <end position="42"/>
    </location>
</feature>
<evidence type="ECO:0000256" key="3">
    <source>
        <dbReference type="ARBA" id="ARBA00022692"/>
    </source>
</evidence>
<keyword evidence="3 7" id="KW-0812">Transmembrane</keyword>
<reference evidence="9 10" key="1">
    <citation type="submission" date="2024-11" db="EMBL/GenBank/DDBJ databases">
        <authorList>
            <person name="Heng Y.C."/>
            <person name="Lim A.C.H."/>
            <person name="Lee J.K.Y."/>
            <person name="Kittelmann S."/>
        </authorList>
    </citation>
    <scope>NUCLEOTIDE SEQUENCE [LARGE SCALE GENOMIC DNA]</scope>
    <source>
        <strain evidence="9 10">WILCCON 0114</strain>
    </source>
</reference>
<feature type="transmembrane region" description="Helical" evidence="7">
    <location>
        <begin position="254"/>
        <end position="273"/>
    </location>
</feature>
<keyword evidence="5 7" id="KW-0472">Membrane</keyword>
<dbReference type="InterPro" id="IPR003838">
    <property type="entry name" value="ABC3_permease_C"/>
</dbReference>
<comment type="subcellular location">
    <subcellularLocation>
        <location evidence="1">Cell membrane</location>
        <topology evidence="1">Multi-pass membrane protein</topology>
    </subcellularLocation>
</comment>
<keyword evidence="4 7" id="KW-1133">Transmembrane helix</keyword>
<protein>
    <submittedName>
        <fullName evidence="9">ABC transporter permease</fullName>
    </submittedName>
</protein>
<evidence type="ECO:0000313" key="9">
    <source>
        <dbReference type="EMBL" id="MFL0249288.1"/>
    </source>
</evidence>
<comment type="caution">
    <text evidence="9">The sequence shown here is derived from an EMBL/GenBank/DDBJ whole genome shotgun (WGS) entry which is preliminary data.</text>
</comment>